<dbReference type="Proteomes" id="UP000705867">
    <property type="component" value="Unassembled WGS sequence"/>
</dbReference>
<dbReference type="Pfam" id="PF00534">
    <property type="entry name" value="Glycos_transf_1"/>
    <property type="match status" value="1"/>
</dbReference>
<dbReference type="SUPFAM" id="SSF53756">
    <property type="entry name" value="UDP-Glycosyltransferase/glycogen phosphorylase"/>
    <property type="match status" value="1"/>
</dbReference>
<evidence type="ECO:0000259" key="1">
    <source>
        <dbReference type="Pfam" id="PF00534"/>
    </source>
</evidence>
<name>A0A953J2S9_9BACT</name>
<evidence type="ECO:0000313" key="3">
    <source>
        <dbReference type="EMBL" id="MBZ0155186.1"/>
    </source>
</evidence>
<gene>
    <name evidence="3" type="ORF">K8I29_03105</name>
</gene>
<dbReference type="PANTHER" id="PTHR12526:SF636">
    <property type="entry name" value="BLL3647 PROTEIN"/>
    <property type="match status" value="1"/>
</dbReference>
<feature type="domain" description="Glycosyltransferase subfamily 4-like N-terminal" evidence="2">
    <location>
        <begin position="18"/>
        <end position="173"/>
    </location>
</feature>
<dbReference type="PANTHER" id="PTHR12526">
    <property type="entry name" value="GLYCOSYLTRANSFERASE"/>
    <property type="match status" value="1"/>
</dbReference>
<dbReference type="Gene3D" id="3.40.50.2000">
    <property type="entry name" value="Glycogen Phosphorylase B"/>
    <property type="match status" value="2"/>
</dbReference>
<organism evidence="3 4">
    <name type="scientific">Candidatus Nitrobium versatile</name>
    <dbReference type="NCBI Taxonomy" id="2884831"/>
    <lineage>
        <taxon>Bacteria</taxon>
        <taxon>Pseudomonadati</taxon>
        <taxon>Nitrospirota</taxon>
        <taxon>Nitrospiria</taxon>
        <taxon>Nitrospirales</taxon>
        <taxon>Nitrospiraceae</taxon>
        <taxon>Candidatus Nitrobium</taxon>
    </lineage>
</organism>
<dbReference type="InterPro" id="IPR028098">
    <property type="entry name" value="Glyco_trans_4-like_N"/>
</dbReference>
<dbReference type="CDD" id="cd03801">
    <property type="entry name" value="GT4_PimA-like"/>
    <property type="match status" value="1"/>
</dbReference>
<evidence type="ECO:0000259" key="2">
    <source>
        <dbReference type="Pfam" id="PF13439"/>
    </source>
</evidence>
<sequence>MRRSADPAVLIVCLSRRFGGAEVRVLQTAGALRGRCRHAVAVLEGSPLHRKLTEAGCPVLPFAYGRGDSRLFFALRRAIRSGNFSVVDAHNPQSQFWGLMAAASLRVPAMVSTVHSSYGQTDRGVKKVLYEGVLRLNRLFRCRFIAVSEAVRDYLPGLGIPSRSITLVHNAVPVAGGPVLSGSPAVKESLGWRGDDYLVTAVGRLEPVKGHAFLIKALGSAVRERPRLRCLFVGEGRLRPELEALARKMDLGRHARFMGFRDDVIDILRGSDAFCMPSLSEGLPYALLEACSLGLPVLASAVGGIARLIEDGRTGILVPPEDVEALSGGLCALIDDPGAAKAMGMAAFRMVQERFSPGWMLAQTLGVYGILDEQDERGLETYRGHL</sequence>
<accession>A0A953J2S9</accession>
<protein>
    <submittedName>
        <fullName evidence="3">Glycosyltransferase family 4 protein</fullName>
    </submittedName>
</protein>
<feature type="domain" description="Glycosyl transferase family 1" evidence="1">
    <location>
        <begin position="187"/>
        <end position="347"/>
    </location>
</feature>
<reference evidence="3" key="1">
    <citation type="journal article" date="2021" name="bioRxiv">
        <title>Unraveling nitrogen, sulfur and carbon metabolic pathways and microbial community transcriptional responses to substrate deprivation and toxicity stresses in a bioreactor mimicking anoxic brackish coastal sediment conditions.</title>
        <authorList>
            <person name="Martins P.D."/>
            <person name="Echeveste M.J."/>
            <person name="Arshad A."/>
            <person name="Kurth J."/>
            <person name="Ouboter H."/>
            <person name="Jetten M.S.M."/>
            <person name="Welte C.U."/>
        </authorList>
    </citation>
    <scope>NUCLEOTIDE SEQUENCE</scope>
    <source>
        <strain evidence="3">MAG_39</strain>
    </source>
</reference>
<evidence type="ECO:0000313" key="4">
    <source>
        <dbReference type="Proteomes" id="UP000705867"/>
    </source>
</evidence>
<reference evidence="3" key="2">
    <citation type="submission" date="2021-08" db="EMBL/GenBank/DDBJ databases">
        <authorList>
            <person name="Dalcin Martins P."/>
        </authorList>
    </citation>
    <scope>NUCLEOTIDE SEQUENCE</scope>
    <source>
        <strain evidence="3">MAG_39</strain>
    </source>
</reference>
<comment type="caution">
    <text evidence="3">The sequence shown here is derived from an EMBL/GenBank/DDBJ whole genome shotgun (WGS) entry which is preliminary data.</text>
</comment>
<dbReference type="EMBL" id="JAIOIV010000026">
    <property type="protein sequence ID" value="MBZ0155186.1"/>
    <property type="molecule type" value="Genomic_DNA"/>
</dbReference>
<dbReference type="GO" id="GO:0016757">
    <property type="term" value="F:glycosyltransferase activity"/>
    <property type="evidence" value="ECO:0007669"/>
    <property type="project" value="InterPro"/>
</dbReference>
<dbReference type="InterPro" id="IPR001296">
    <property type="entry name" value="Glyco_trans_1"/>
</dbReference>
<proteinExistence type="predicted"/>
<dbReference type="AlphaFoldDB" id="A0A953J2S9"/>
<dbReference type="Pfam" id="PF13439">
    <property type="entry name" value="Glyco_transf_4"/>
    <property type="match status" value="1"/>
</dbReference>